<proteinExistence type="predicted"/>
<dbReference type="EMBL" id="JBJQND010000004">
    <property type="protein sequence ID" value="KAL3880805.1"/>
    <property type="molecule type" value="Genomic_DNA"/>
</dbReference>
<comment type="caution">
    <text evidence="1">The sequence shown here is derived from an EMBL/GenBank/DDBJ whole genome shotgun (WGS) entry which is preliminary data.</text>
</comment>
<dbReference type="AlphaFoldDB" id="A0ABD3X3Q4"/>
<protein>
    <submittedName>
        <fullName evidence="1">Uncharacterized protein</fullName>
    </submittedName>
</protein>
<dbReference type="InterPro" id="IPR017850">
    <property type="entry name" value="Alkaline_phosphatase_core_sf"/>
</dbReference>
<reference evidence="1 2" key="1">
    <citation type="submission" date="2024-11" db="EMBL/GenBank/DDBJ databases">
        <title>Chromosome-level genome assembly of the freshwater bivalve Anodonta woodiana.</title>
        <authorList>
            <person name="Chen X."/>
        </authorList>
    </citation>
    <scope>NUCLEOTIDE SEQUENCE [LARGE SCALE GENOMIC DNA]</scope>
    <source>
        <strain evidence="1">MN2024</strain>
        <tissue evidence="1">Gills</tissue>
    </source>
</reference>
<dbReference type="SUPFAM" id="SSF53649">
    <property type="entry name" value="Alkaline phosphatase-like"/>
    <property type="match status" value="1"/>
</dbReference>
<keyword evidence="2" id="KW-1185">Reference proteome</keyword>
<dbReference type="Proteomes" id="UP001634394">
    <property type="component" value="Unassembled WGS sequence"/>
</dbReference>
<name>A0ABD3X3Q4_SINWO</name>
<dbReference type="Gene3D" id="3.40.720.10">
    <property type="entry name" value="Alkaline Phosphatase, subunit A"/>
    <property type="match status" value="1"/>
</dbReference>
<accession>A0ABD3X3Q4</accession>
<gene>
    <name evidence="1" type="ORF">ACJMK2_033013</name>
</gene>
<dbReference type="InterPro" id="IPR004245">
    <property type="entry name" value="DUF229"/>
</dbReference>
<evidence type="ECO:0000313" key="2">
    <source>
        <dbReference type="Proteomes" id="UP001634394"/>
    </source>
</evidence>
<sequence length="884" mass="101175">MVKPFHRLSLYIMLKRKRLSLWKLLVPLILILILLKFDVHFGSYFHVETESVLFFSPVRQFVGSKNTYTTLDLSDDLEHDYGIDNFGDENEVDKECPIPKLRHTVEIKEHLESDNQVGCRRVKPLNGSCSFAQKIFKRKEPLTCNHQESFQICNIKEQPDRFDVHCNISICAKTVSLGAMDTHAGTLTWSTFYDARKLEHQISDMIVNPRTAEGLDNYGFVYLECKTKDDGSSMDAHIYDHYMYDISNASQLLILPPAKQQAKQTTSSDAFNLNFIFIDSVSRHHFFRSLPKTVRVLESMNAKYNLKSSQNKEDLTHLVLDFELVQSLKSRTFESLQALFSGYVNPNETPFGVLAYPPQPLKTESLFQPLKKAGYQTLWLEDLCYMWEWGLPKDLKFHNESLTARETWNNIKLALQKAGIDSLGITYAHCQILEANGVNDHFHGPDTVCYNGRHQHSYSLEYLKYYQTEMIHRGQPFVTFFETNVGHEDTGTRIQTLDTDLENYLQFLISQTNTLTIIFSDHGNTYGNFVENSLEGRIEIFHPFMFMLIPQRVENQIGQSAMNALIENQHRLCSILDLHHTILSLPTLKSNDYVKNVVMATAVANISEFNMQFNVSSFGLLRPIWKGRTCDVIPLIMPNLCICDGYEVAMKNDSYYLILAQYAEGILNNEIQRQQGGSSSGMGLGNCQRLQVSQVQNVRQSRLSDGSLSIKMDLVIIQVGKKEILFVALKVPLNTAKPLQLVKFERITPYSQYSKCADKTVNLQLCVCDLTNHKPVRNSVTQSAFLKDVDQKVIRSGSGAECVYLIKKSNENGFSIDVLNMCRKSMKGNLFVYVKNVVLSALRMPVEFRLVPGETKFLVAGVRRNQSKKIQVQIKLNYTLFQWY</sequence>
<evidence type="ECO:0000313" key="1">
    <source>
        <dbReference type="EMBL" id="KAL3880805.1"/>
    </source>
</evidence>
<organism evidence="1 2">
    <name type="scientific">Sinanodonta woodiana</name>
    <name type="common">Chinese pond mussel</name>
    <name type="synonym">Anodonta woodiana</name>
    <dbReference type="NCBI Taxonomy" id="1069815"/>
    <lineage>
        <taxon>Eukaryota</taxon>
        <taxon>Metazoa</taxon>
        <taxon>Spiralia</taxon>
        <taxon>Lophotrochozoa</taxon>
        <taxon>Mollusca</taxon>
        <taxon>Bivalvia</taxon>
        <taxon>Autobranchia</taxon>
        <taxon>Heteroconchia</taxon>
        <taxon>Palaeoheterodonta</taxon>
        <taxon>Unionida</taxon>
        <taxon>Unionoidea</taxon>
        <taxon>Unionidae</taxon>
        <taxon>Unioninae</taxon>
        <taxon>Sinanodonta</taxon>
    </lineage>
</organism>
<dbReference type="PANTHER" id="PTHR10974:SF39">
    <property type="entry name" value="E2F TRANSCRIPTION FACTOR CC-MB DOMAIN-CONTAINING PROTEIN"/>
    <property type="match status" value="1"/>
</dbReference>
<dbReference type="Pfam" id="PF02995">
    <property type="entry name" value="DUF229"/>
    <property type="match status" value="2"/>
</dbReference>
<dbReference type="PANTHER" id="PTHR10974">
    <property type="entry name" value="FI08016P-RELATED"/>
    <property type="match status" value="1"/>
</dbReference>